<evidence type="ECO:0000313" key="2">
    <source>
        <dbReference type="EMBL" id="CAD7625072.1"/>
    </source>
</evidence>
<evidence type="ECO:0000313" key="3">
    <source>
        <dbReference type="Proteomes" id="UP000759131"/>
    </source>
</evidence>
<feature type="compositionally biased region" description="Low complexity" evidence="1">
    <location>
        <begin position="192"/>
        <end position="212"/>
    </location>
</feature>
<feature type="compositionally biased region" description="Polar residues" evidence="1">
    <location>
        <begin position="151"/>
        <end position="189"/>
    </location>
</feature>
<dbReference type="AlphaFoldDB" id="A0A7R9PYK3"/>
<dbReference type="Proteomes" id="UP000759131">
    <property type="component" value="Unassembled WGS sequence"/>
</dbReference>
<sequence length="228" mass="25377">MFLIYGSNNAMSIIATMAWIATRAQVIEDIENSRICNADKPYVDAIVFFDNHFFVIVDDKYYDYEFVANGFRYLSDGPQVRQLIDYDRKRDTTNAHDINMKIIEKGRYLAGFYQPFYDGQDCNNTVAVDSIPYFSEALNPVSRNVKRVSKRQVSTATTGQPALTTASNTSTTHGLVVSTQTVQRSTDAFTASGDTDSGTDSGTESGTESDGTNSRITTINKKKMNLKT</sequence>
<gene>
    <name evidence="2" type="ORF">OSB1V03_LOCUS5508</name>
</gene>
<proteinExistence type="predicted"/>
<accession>A0A7R9PYK3</accession>
<reference evidence="2" key="1">
    <citation type="submission" date="2020-11" db="EMBL/GenBank/DDBJ databases">
        <authorList>
            <person name="Tran Van P."/>
        </authorList>
    </citation>
    <scope>NUCLEOTIDE SEQUENCE</scope>
</reference>
<dbReference type="EMBL" id="OC857358">
    <property type="protein sequence ID" value="CAD7625072.1"/>
    <property type="molecule type" value="Genomic_DNA"/>
</dbReference>
<protein>
    <submittedName>
        <fullName evidence="2">Uncharacterized protein</fullName>
    </submittedName>
</protein>
<feature type="region of interest" description="Disordered" evidence="1">
    <location>
        <begin position="150"/>
        <end position="228"/>
    </location>
</feature>
<dbReference type="EMBL" id="CAJPIZ010002783">
    <property type="protein sequence ID" value="CAG2105502.1"/>
    <property type="molecule type" value="Genomic_DNA"/>
</dbReference>
<evidence type="ECO:0000256" key="1">
    <source>
        <dbReference type="SAM" id="MobiDB-lite"/>
    </source>
</evidence>
<organism evidence="2">
    <name type="scientific">Medioppia subpectinata</name>
    <dbReference type="NCBI Taxonomy" id="1979941"/>
    <lineage>
        <taxon>Eukaryota</taxon>
        <taxon>Metazoa</taxon>
        <taxon>Ecdysozoa</taxon>
        <taxon>Arthropoda</taxon>
        <taxon>Chelicerata</taxon>
        <taxon>Arachnida</taxon>
        <taxon>Acari</taxon>
        <taxon>Acariformes</taxon>
        <taxon>Sarcoptiformes</taxon>
        <taxon>Oribatida</taxon>
        <taxon>Brachypylina</taxon>
        <taxon>Oppioidea</taxon>
        <taxon>Oppiidae</taxon>
        <taxon>Medioppia</taxon>
    </lineage>
</organism>
<keyword evidence="3" id="KW-1185">Reference proteome</keyword>
<name>A0A7R9PYK3_9ACAR</name>